<dbReference type="InterPro" id="IPR007592">
    <property type="entry name" value="GEBP"/>
</dbReference>
<evidence type="ECO:0000256" key="2">
    <source>
        <dbReference type="SAM" id="MobiDB-lite"/>
    </source>
</evidence>
<name>A0A5J9UZL1_9POAL</name>
<dbReference type="Pfam" id="PF04504">
    <property type="entry name" value="GeBP-like_DBD"/>
    <property type="match status" value="3"/>
</dbReference>
<feature type="region of interest" description="Disordered" evidence="2">
    <location>
        <begin position="333"/>
        <end position="413"/>
    </location>
</feature>
<feature type="non-terminal residue" evidence="4">
    <location>
        <position position="1"/>
    </location>
</feature>
<dbReference type="EMBL" id="RWGY01000011">
    <property type="protein sequence ID" value="TVU28684.1"/>
    <property type="molecule type" value="Genomic_DNA"/>
</dbReference>
<keyword evidence="5" id="KW-1185">Reference proteome</keyword>
<dbReference type="AlphaFoldDB" id="A0A5J9UZL1"/>
<proteinExistence type="inferred from homology"/>
<comment type="caution">
    <text evidence="4">The sequence shown here is derived from an EMBL/GenBank/DDBJ whole genome shotgun (WGS) entry which is preliminary data.</text>
</comment>
<feature type="compositionally biased region" description="Low complexity" evidence="2">
    <location>
        <begin position="33"/>
        <end position="51"/>
    </location>
</feature>
<dbReference type="PANTHER" id="PTHR31662">
    <property type="entry name" value="BNAANNG10740D PROTEIN-RELATED"/>
    <property type="match status" value="1"/>
</dbReference>
<feature type="domain" description="Glabrous enhancer-binding protein-like DBD" evidence="3">
    <location>
        <begin position="128"/>
        <end position="189"/>
    </location>
</feature>
<organism evidence="4 5">
    <name type="scientific">Eragrostis curvula</name>
    <name type="common">weeping love grass</name>
    <dbReference type="NCBI Taxonomy" id="38414"/>
    <lineage>
        <taxon>Eukaryota</taxon>
        <taxon>Viridiplantae</taxon>
        <taxon>Streptophyta</taxon>
        <taxon>Embryophyta</taxon>
        <taxon>Tracheophyta</taxon>
        <taxon>Spermatophyta</taxon>
        <taxon>Magnoliopsida</taxon>
        <taxon>Liliopsida</taxon>
        <taxon>Poales</taxon>
        <taxon>Poaceae</taxon>
        <taxon>PACMAD clade</taxon>
        <taxon>Chloridoideae</taxon>
        <taxon>Eragrostideae</taxon>
        <taxon>Eragrostidinae</taxon>
        <taxon>Eragrostis</taxon>
    </lineage>
</organism>
<dbReference type="GO" id="GO:0005634">
    <property type="term" value="C:nucleus"/>
    <property type="evidence" value="ECO:0007669"/>
    <property type="project" value="TreeGrafter"/>
</dbReference>
<evidence type="ECO:0000259" key="3">
    <source>
        <dbReference type="Pfam" id="PF04504"/>
    </source>
</evidence>
<evidence type="ECO:0000256" key="1">
    <source>
        <dbReference type="ARBA" id="ARBA00010820"/>
    </source>
</evidence>
<dbReference type="GO" id="GO:0006355">
    <property type="term" value="P:regulation of DNA-templated transcription"/>
    <property type="evidence" value="ECO:0007669"/>
    <property type="project" value="InterPro"/>
</dbReference>
<reference evidence="4 5" key="1">
    <citation type="journal article" date="2019" name="Sci. Rep.">
        <title>A high-quality genome of Eragrostis curvula grass provides insights into Poaceae evolution and supports new strategies to enhance forage quality.</title>
        <authorList>
            <person name="Carballo J."/>
            <person name="Santos B.A.C.M."/>
            <person name="Zappacosta D."/>
            <person name="Garbus I."/>
            <person name="Selva J.P."/>
            <person name="Gallo C.A."/>
            <person name="Diaz A."/>
            <person name="Albertini E."/>
            <person name="Caccamo M."/>
            <person name="Echenique V."/>
        </authorList>
    </citation>
    <scope>NUCLEOTIDE SEQUENCE [LARGE SCALE GENOMIC DNA]</scope>
    <source>
        <strain evidence="5">cv. Victoria</strain>
        <tissue evidence="4">Leaf</tissue>
    </source>
</reference>
<feature type="compositionally biased region" description="Acidic residues" evidence="2">
    <location>
        <begin position="576"/>
        <end position="588"/>
    </location>
</feature>
<accession>A0A5J9UZL1</accession>
<evidence type="ECO:0000313" key="5">
    <source>
        <dbReference type="Proteomes" id="UP000324897"/>
    </source>
</evidence>
<feature type="region of interest" description="Disordered" evidence="2">
    <location>
        <begin position="1"/>
        <end position="61"/>
    </location>
</feature>
<sequence length="925" mass="100079">MSSEPPPASAMGADLEPALPSLPRSKKRTSRAGDGQSSPNPSPGGSPAGTSDLKRRRRTSAESAALALAEVAADADRAAVKGRRPAGVRVDEGDGAIQMLGAAAARVTRSRVPVQKYGPAYVDRGAAKRHWSDADELTLLNAAMAFRDRTGHAPRLPDMEEFFEFHFPEIDQWQVYYKLKRLKSKYQHTGGPSDRRMRDLCANLWGLVPPLEDNSDGQEAGDTDADERRAAPDAAAMMPVVTEVLGEYWKTNAPAMGNVPLEKGLSRLGKKQGRLMENKWRQQLDEEMQTQMRRHDLAKEVCALLSGAIKANKASRHHYRHRTTRLAAAARFRPDIVKPDTPTLQSETVRLAPRRAPMPSASTAEANAAPTRPSSPRWKKPASGPLPCSGDGNQGLNPSLCGPPSSRSELKRRLRASAEAAALALTAAEAARGSRASVSVEGGVDGVQKPIPAGVLVDGGFDDVQRPGPAGVRGTVPRLWSGADEVTLLAAAAAFRKRTGRAPRRHDAGALFHEIESSISPDIDVGKAYDRLDGFKREFLHGALRGSDDPHDCRVRDLCADVWGAVDVVSPPGDGSDGDEAGEQDADEERLVAGDGENDDDRRRLAAERTPKPAPLPRLDAQLTSEGPSASAMDTDVVPKLPSPSRSMKRSSHPQPSVDDGHPGRIPSLRRLGTSTDHAALAHAAAAAARGSDDIAAHVDEEQNDHRTDGVPVDVGHGTTQRLEPAVDEGHDAGRNSHKAWSEADEITVLNAAVAFRERTGRVPRVTNAGDARVLFRSIRGSVSPHIDQARASYKLCRFRRMFRHEAPGESATAHDHRVHDLSAKVWGVVAGNEGTAIPLAREKEGLTMPLVTEVLGEFWKVNKRAMAGLPLEKGLSLLGKREAMRIETKWRRQLDEELRTRMQGHELEKEICGLLRDTIMDFGP</sequence>
<protein>
    <recommendedName>
        <fullName evidence="3">Glabrous enhancer-binding protein-like DBD domain-containing protein</fullName>
    </recommendedName>
</protein>
<feature type="compositionally biased region" description="Basic and acidic residues" evidence="2">
    <location>
        <begin position="600"/>
        <end position="611"/>
    </location>
</feature>
<comment type="similarity">
    <text evidence="1">Belongs to the GeBP family.</text>
</comment>
<feature type="compositionally biased region" description="Acidic residues" evidence="2">
    <location>
        <begin position="213"/>
        <end position="225"/>
    </location>
</feature>
<feature type="domain" description="Glabrous enhancer-binding protein-like DBD" evidence="3">
    <location>
        <begin position="738"/>
        <end position="828"/>
    </location>
</feature>
<feature type="region of interest" description="Disordered" evidence="2">
    <location>
        <begin position="210"/>
        <end position="231"/>
    </location>
</feature>
<dbReference type="Gramene" id="TVU28684">
    <property type="protein sequence ID" value="TVU28684"/>
    <property type="gene ID" value="EJB05_20214"/>
</dbReference>
<evidence type="ECO:0000313" key="4">
    <source>
        <dbReference type="EMBL" id="TVU28684.1"/>
    </source>
</evidence>
<feature type="region of interest" description="Disordered" evidence="2">
    <location>
        <begin position="569"/>
        <end position="670"/>
    </location>
</feature>
<dbReference type="PANTHER" id="PTHR31662:SF45">
    <property type="entry name" value="OS02G0768700 PROTEIN"/>
    <property type="match status" value="1"/>
</dbReference>
<dbReference type="Proteomes" id="UP000324897">
    <property type="component" value="Chromosome 1"/>
</dbReference>
<feature type="domain" description="Glabrous enhancer-binding protein-like DBD" evidence="3">
    <location>
        <begin position="477"/>
        <end position="564"/>
    </location>
</feature>
<dbReference type="InterPro" id="IPR053932">
    <property type="entry name" value="GeBP-like_DBD"/>
</dbReference>
<dbReference type="OrthoDB" id="661680at2759"/>
<gene>
    <name evidence="4" type="ORF">EJB05_20214</name>
</gene>